<dbReference type="InterPro" id="IPR005119">
    <property type="entry name" value="LysR_subst-bd"/>
</dbReference>
<dbReference type="GO" id="GO:0003700">
    <property type="term" value="F:DNA-binding transcription factor activity"/>
    <property type="evidence" value="ECO:0007669"/>
    <property type="project" value="InterPro"/>
</dbReference>
<dbReference type="InterPro" id="IPR036390">
    <property type="entry name" value="WH_DNA-bd_sf"/>
</dbReference>
<evidence type="ECO:0000256" key="3">
    <source>
        <dbReference type="ARBA" id="ARBA00023125"/>
    </source>
</evidence>
<dbReference type="Proteomes" id="UP000236752">
    <property type="component" value="Unassembled WGS sequence"/>
</dbReference>
<dbReference type="GO" id="GO:0003677">
    <property type="term" value="F:DNA binding"/>
    <property type="evidence" value="ECO:0007669"/>
    <property type="project" value="UniProtKB-KW"/>
</dbReference>
<keyword evidence="7" id="KW-1185">Reference proteome</keyword>
<dbReference type="PANTHER" id="PTHR30537">
    <property type="entry name" value="HTH-TYPE TRANSCRIPTIONAL REGULATOR"/>
    <property type="match status" value="1"/>
</dbReference>
<name>A0A1H6BNU9_9RHOB</name>
<comment type="similarity">
    <text evidence="1">Belongs to the LysR transcriptional regulatory family.</text>
</comment>
<evidence type="ECO:0000259" key="5">
    <source>
        <dbReference type="PROSITE" id="PS50931"/>
    </source>
</evidence>
<gene>
    <name evidence="6" type="ORF">SAMN04488045_3667</name>
</gene>
<evidence type="ECO:0000313" key="7">
    <source>
        <dbReference type="Proteomes" id="UP000236752"/>
    </source>
</evidence>
<sequence>MSGIRNPYGSFSRYSADLCLFLLVAKTGQLSAAATEAGLSQPRISQRMRALEDSLGQTLFLRERRGVTLTPDGMDLLAALQRPLGDAIEAFDAFRRKPQSDEVVIMTDIAFSTFLLLPEIASLSAAFPNISISVLSQQKPDADVSPKASLTILMEPVPDGDDNATLLFKERVTAVCSPAYKARHPEMHEAKDLADKTLIDLAAKADAPWYTWAGWLKEQGGTRDTAREFIAFNSYDHVIRSARSGLGIALGWEGLLNSDDPASGLIRAIPAVLESNRGYVLRAVDGRAGANTAKVFDWLADTFATT</sequence>
<dbReference type="AlphaFoldDB" id="A0A1H6BNU9"/>
<feature type="domain" description="HTH lysR-type" evidence="5">
    <location>
        <begin position="21"/>
        <end position="70"/>
    </location>
</feature>
<keyword evidence="3 6" id="KW-0238">DNA-binding</keyword>
<dbReference type="EMBL" id="FNUZ01000008">
    <property type="protein sequence ID" value="SEG62361.1"/>
    <property type="molecule type" value="Genomic_DNA"/>
</dbReference>
<protein>
    <submittedName>
        <fullName evidence="6">DNA-binding transcriptional regulator, LysR family</fullName>
    </submittedName>
</protein>
<keyword evidence="2" id="KW-0805">Transcription regulation</keyword>
<dbReference type="Gene3D" id="1.10.10.10">
    <property type="entry name" value="Winged helix-like DNA-binding domain superfamily/Winged helix DNA-binding domain"/>
    <property type="match status" value="1"/>
</dbReference>
<dbReference type="InterPro" id="IPR036388">
    <property type="entry name" value="WH-like_DNA-bd_sf"/>
</dbReference>
<dbReference type="RefSeq" id="WP_103911825.1">
    <property type="nucleotide sequence ID" value="NZ_FNUZ01000008.1"/>
</dbReference>
<dbReference type="Pfam" id="PF03466">
    <property type="entry name" value="LysR_substrate"/>
    <property type="match status" value="1"/>
</dbReference>
<keyword evidence="4" id="KW-0804">Transcription</keyword>
<evidence type="ECO:0000313" key="6">
    <source>
        <dbReference type="EMBL" id="SEG62361.1"/>
    </source>
</evidence>
<evidence type="ECO:0000256" key="2">
    <source>
        <dbReference type="ARBA" id="ARBA00023015"/>
    </source>
</evidence>
<dbReference type="OrthoDB" id="9804958at2"/>
<organism evidence="6 7">
    <name type="scientific">Thalassococcus halodurans</name>
    <dbReference type="NCBI Taxonomy" id="373675"/>
    <lineage>
        <taxon>Bacteria</taxon>
        <taxon>Pseudomonadati</taxon>
        <taxon>Pseudomonadota</taxon>
        <taxon>Alphaproteobacteria</taxon>
        <taxon>Rhodobacterales</taxon>
        <taxon>Roseobacteraceae</taxon>
        <taxon>Thalassococcus</taxon>
    </lineage>
</organism>
<dbReference type="Gene3D" id="3.40.190.10">
    <property type="entry name" value="Periplasmic binding protein-like II"/>
    <property type="match status" value="2"/>
</dbReference>
<accession>A0A1H6BNU9</accession>
<dbReference type="Pfam" id="PF00126">
    <property type="entry name" value="HTH_1"/>
    <property type="match status" value="1"/>
</dbReference>
<dbReference type="InterPro" id="IPR000847">
    <property type="entry name" value="LysR_HTH_N"/>
</dbReference>
<dbReference type="PRINTS" id="PR00039">
    <property type="entry name" value="HTHLYSR"/>
</dbReference>
<reference evidence="6 7" key="1">
    <citation type="submission" date="2016-10" db="EMBL/GenBank/DDBJ databases">
        <authorList>
            <person name="de Groot N.N."/>
        </authorList>
    </citation>
    <scope>NUCLEOTIDE SEQUENCE [LARGE SCALE GENOMIC DNA]</scope>
    <source>
        <strain evidence="6 7">DSM 26915</strain>
    </source>
</reference>
<proteinExistence type="inferred from homology"/>
<evidence type="ECO:0000256" key="1">
    <source>
        <dbReference type="ARBA" id="ARBA00009437"/>
    </source>
</evidence>
<dbReference type="SUPFAM" id="SSF46785">
    <property type="entry name" value="Winged helix' DNA-binding domain"/>
    <property type="match status" value="1"/>
</dbReference>
<dbReference type="InterPro" id="IPR058163">
    <property type="entry name" value="LysR-type_TF_proteobact-type"/>
</dbReference>
<dbReference type="SUPFAM" id="SSF53850">
    <property type="entry name" value="Periplasmic binding protein-like II"/>
    <property type="match status" value="1"/>
</dbReference>
<dbReference type="PANTHER" id="PTHR30537:SF5">
    <property type="entry name" value="HTH-TYPE TRANSCRIPTIONAL ACTIVATOR TTDR-RELATED"/>
    <property type="match status" value="1"/>
</dbReference>
<evidence type="ECO:0000256" key="4">
    <source>
        <dbReference type="ARBA" id="ARBA00023163"/>
    </source>
</evidence>
<dbReference type="PROSITE" id="PS50931">
    <property type="entry name" value="HTH_LYSR"/>
    <property type="match status" value="1"/>
</dbReference>